<reference evidence="8 9" key="1">
    <citation type="submission" date="2017-01" db="EMBL/GenBank/DDBJ databases">
        <authorList>
            <person name="Mah S.A."/>
            <person name="Swanson W.J."/>
            <person name="Moy G.W."/>
            <person name="Vacquier V.D."/>
        </authorList>
    </citation>
    <scope>NUCLEOTIDE SEQUENCE [LARGE SCALE GENOMIC DNA]</scope>
    <source>
        <strain evidence="8 9">DSM 21219</strain>
    </source>
</reference>
<keyword evidence="5" id="KW-0813">Transport</keyword>
<feature type="transmembrane region" description="Helical" evidence="5">
    <location>
        <begin position="363"/>
        <end position="385"/>
    </location>
</feature>
<dbReference type="PANTHER" id="PTHR30325">
    <property type="entry name" value="MEMBRANE COMPONENT OF ABC TRANSPORTER"/>
    <property type="match status" value="1"/>
</dbReference>
<feature type="region of interest" description="Disordered" evidence="6">
    <location>
        <begin position="1"/>
        <end position="24"/>
    </location>
</feature>
<evidence type="ECO:0000256" key="3">
    <source>
        <dbReference type="ARBA" id="ARBA00022989"/>
    </source>
</evidence>
<dbReference type="GO" id="GO:0042884">
    <property type="term" value="P:microcin transport"/>
    <property type="evidence" value="ECO:0007669"/>
    <property type="project" value="TreeGrafter"/>
</dbReference>
<feature type="domain" description="ABC transmembrane type-1" evidence="7">
    <location>
        <begin position="197"/>
        <end position="389"/>
    </location>
</feature>
<dbReference type="PANTHER" id="PTHR30325:SF0">
    <property type="entry name" value="INNER MEMBRANE ABC TRANSPORTER PERMEASE PROTEIN YEJE"/>
    <property type="match status" value="1"/>
</dbReference>
<evidence type="ECO:0000256" key="5">
    <source>
        <dbReference type="RuleBase" id="RU363032"/>
    </source>
</evidence>
<dbReference type="SUPFAM" id="SSF161098">
    <property type="entry name" value="MetI-like"/>
    <property type="match status" value="1"/>
</dbReference>
<dbReference type="PROSITE" id="PS50928">
    <property type="entry name" value="ABC_TM1"/>
    <property type="match status" value="1"/>
</dbReference>
<feature type="transmembrane region" description="Helical" evidence="5">
    <location>
        <begin position="51"/>
        <end position="72"/>
    </location>
</feature>
<dbReference type="Proteomes" id="UP000192455">
    <property type="component" value="Unassembled WGS sequence"/>
</dbReference>
<dbReference type="InterPro" id="IPR000515">
    <property type="entry name" value="MetI-like"/>
</dbReference>
<dbReference type="AlphaFoldDB" id="A0A1R3X0X8"/>
<dbReference type="Pfam" id="PF12911">
    <property type="entry name" value="OppC_N"/>
    <property type="match status" value="1"/>
</dbReference>
<dbReference type="GO" id="GO:0005886">
    <property type="term" value="C:plasma membrane"/>
    <property type="evidence" value="ECO:0007669"/>
    <property type="project" value="UniProtKB-SubCell"/>
</dbReference>
<dbReference type="InterPro" id="IPR025966">
    <property type="entry name" value="OppC_N"/>
</dbReference>
<dbReference type="STRING" id="515897.SAMN05421849_2083"/>
<organism evidence="8 9">
    <name type="scientific">Pontibaca methylaminivorans</name>
    <dbReference type="NCBI Taxonomy" id="515897"/>
    <lineage>
        <taxon>Bacteria</taxon>
        <taxon>Pseudomonadati</taxon>
        <taxon>Pseudomonadota</taxon>
        <taxon>Alphaproteobacteria</taxon>
        <taxon>Rhodobacterales</taxon>
        <taxon>Roseobacteraceae</taxon>
        <taxon>Pontibaca</taxon>
    </lineage>
</organism>
<dbReference type="Gene3D" id="1.10.3720.10">
    <property type="entry name" value="MetI-like"/>
    <property type="match status" value="1"/>
</dbReference>
<evidence type="ECO:0000256" key="2">
    <source>
        <dbReference type="ARBA" id="ARBA00022692"/>
    </source>
</evidence>
<name>A0A1R3X0X8_9RHOB</name>
<dbReference type="EMBL" id="FTPS01000001">
    <property type="protein sequence ID" value="SIT84284.1"/>
    <property type="molecule type" value="Genomic_DNA"/>
</dbReference>
<evidence type="ECO:0000313" key="8">
    <source>
        <dbReference type="EMBL" id="SIT84284.1"/>
    </source>
</evidence>
<evidence type="ECO:0000259" key="7">
    <source>
        <dbReference type="PROSITE" id="PS50928"/>
    </source>
</evidence>
<dbReference type="CDD" id="cd06261">
    <property type="entry name" value="TM_PBP2"/>
    <property type="match status" value="1"/>
</dbReference>
<comment type="subcellular location">
    <subcellularLocation>
        <location evidence="1 5">Cell membrane</location>
        <topology evidence="1 5">Multi-pass membrane protein</topology>
    </subcellularLocation>
</comment>
<dbReference type="GO" id="GO:0055085">
    <property type="term" value="P:transmembrane transport"/>
    <property type="evidence" value="ECO:0007669"/>
    <property type="project" value="InterPro"/>
</dbReference>
<proteinExistence type="inferred from homology"/>
<dbReference type="RefSeq" id="WP_234967751.1">
    <property type="nucleotide sequence ID" value="NZ_FTPS01000001.1"/>
</dbReference>
<evidence type="ECO:0000256" key="4">
    <source>
        <dbReference type="ARBA" id="ARBA00023136"/>
    </source>
</evidence>
<sequence>MDEMIPPLAPDQRPAPAGEALDKGGAPLSRSRFLSPLNARRWRNFCRNRRAFWSLWIFAVLFGLSLFAEFIANDKPIMVQYRGEYFMPIFRFYPETAFGGDFQTEAVYRDPEVQCLIASGGLDACFDDPEAVMEQARTGMVDGEEIERGWALWPLIPYSFTTTVDRPGAAPLPPNAENWLGTDDTKRDVLARIIYGFRLSILFTLAVTAASSVIGVFAGAVQGYFGGWLDLVFQRLIEIWQATPSLYVIIIMFAILGRGFWLLVFLLVLFSWTALVGVVRAEFLRARNLEYVRAAKALGVGNMTIMFRHMLPNAMVATLTMLPFVVTGTISTLASLDFLGFGLPSSAPSLGELTLQAKQNLQAPWLGFSAFFTFAIMLSLLVFIFEGVRDAFDPRKTFS</sequence>
<dbReference type="InterPro" id="IPR035906">
    <property type="entry name" value="MetI-like_sf"/>
</dbReference>
<feature type="transmembrane region" description="Helical" evidence="5">
    <location>
        <begin position="201"/>
        <end position="225"/>
    </location>
</feature>
<keyword evidence="3 5" id="KW-1133">Transmembrane helix</keyword>
<evidence type="ECO:0000256" key="1">
    <source>
        <dbReference type="ARBA" id="ARBA00004651"/>
    </source>
</evidence>
<comment type="similarity">
    <text evidence="5">Belongs to the binding-protein-dependent transport system permease family.</text>
</comment>
<accession>A0A1R3X0X8</accession>
<feature type="transmembrane region" description="Helical" evidence="5">
    <location>
        <begin position="316"/>
        <end position="343"/>
    </location>
</feature>
<gene>
    <name evidence="8" type="ORF">SAMN05421849_2083</name>
</gene>
<keyword evidence="9" id="KW-1185">Reference proteome</keyword>
<dbReference type="Pfam" id="PF00528">
    <property type="entry name" value="BPD_transp_1"/>
    <property type="match status" value="1"/>
</dbReference>
<keyword evidence="4 5" id="KW-0472">Membrane</keyword>
<protein>
    <submittedName>
        <fullName evidence="8">Microcin C transport system permease protein</fullName>
    </submittedName>
</protein>
<feature type="transmembrane region" description="Helical" evidence="5">
    <location>
        <begin position="245"/>
        <end position="278"/>
    </location>
</feature>
<keyword evidence="2 5" id="KW-0812">Transmembrane</keyword>
<evidence type="ECO:0000313" key="9">
    <source>
        <dbReference type="Proteomes" id="UP000192455"/>
    </source>
</evidence>
<evidence type="ECO:0000256" key="6">
    <source>
        <dbReference type="SAM" id="MobiDB-lite"/>
    </source>
</evidence>